<dbReference type="Proteomes" id="UP000191153">
    <property type="component" value="Unassembled WGS sequence"/>
</dbReference>
<protein>
    <submittedName>
        <fullName evidence="1">Uncharacterized protein</fullName>
    </submittedName>
</protein>
<sequence>MNLHEIKIQCLINNISMTQLSKKLGFSREWMYLRIRQQHPETINKIKKILSNPLSFDNTSK</sequence>
<organism evidence="1 2">
    <name type="scientific">Cetobacterium ceti</name>
    <dbReference type="NCBI Taxonomy" id="180163"/>
    <lineage>
        <taxon>Bacteria</taxon>
        <taxon>Fusobacteriati</taxon>
        <taxon>Fusobacteriota</taxon>
        <taxon>Fusobacteriia</taxon>
        <taxon>Fusobacteriales</taxon>
        <taxon>Fusobacteriaceae</taxon>
        <taxon>Cetobacterium</taxon>
    </lineage>
</organism>
<name>A0A1T4PVS6_9FUSO</name>
<gene>
    <name evidence="1" type="ORF">SAMN02745174_02071</name>
</gene>
<proteinExistence type="predicted"/>
<accession>A0A1T4PVS6</accession>
<dbReference type="STRING" id="180163.SAMN02745174_02071"/>
<dbReference type="RefSeq" id="WP_078694522.1">
    <property type="nucleotide sequence ID" value="NZ_FUWX01000016.1"/>
</dbReference>
<reference evidence="1 2" key="1">
    <citation type="submission" date="2017-02" db="EMBL/GenBank/DDBJ databases">
        <authorList>
            <person name="Peterson S.W."/>
        </authorList>
    </citation>
    <scope>NUCLEOTIDE SEQUENCE [LARGE SCALE GENOMIC DNA]</scope>
    <source>
        <strain evidence="1 2">ATCC 700028</strain>
    </source>
</reference>
<keyword evidence="2" id="KW-1185">Reference proteome</keyword>
<dbReference type="AlphaFoldDB" id="A0A1T4PVS6"/>
<evidence type="ECO:0000313" key="2">
    <source>
        <dbReference type="Proteomes" id="UP000191153"/>
    </source>
</evidence>
<dbReference type="OrthoDB" id="9950854at2"/>
<dbReference type="EMBL" id="FUWX01000016">
    <property type="protein sequence ID" value="SJZ95660.1"/>
    <property type="molecule type" value="Genomic_DNA"/>
</dbReference>
<evidence type="ECO:0000313" key="1">
    <source>
        <dbReference type="EMBL" id="SJZ95660.1"/>
    </source>
</evidence>